<dbReference type="InterPro" id="IPR017983">
    <property type="entry name" value="GPCR_2_secretin-like_CS"/>
</dbReference>
<keyword evidence="8" id="KW-0675">Receptor</keyword>
<sequence>MSAQPSELSLAEIIRSKEEHCNSTLNSTDIRTDELYCRGVFDGWACWPDTPAGLAASQPCPEFIVGFDPERIAYRKCEENGDWFVHPIYNKTWSNYTTCVNLEELSFRQQINIVYSVGYSISLVALVISLAILTYFKSLRCARITVHMNLFASFAMNNLLWLMWYNIVIGNPDVVSTNKWWCRILHIVLYCFLLSNYTWMLCEGVYLHTVLVSAFISESRLLKYMYLLGWGVPGLTIVIYAFTRHFDGEATDTSECWMNDGKYNIILQVPVCAAVCLNVIFLINIVRVLLIKLRNGPHLQRNNSGSTRTSIQALRATLLLVPLLGLNFLLTPFRPEEKHPWEHAYEILLAITASLQGFCVAILFCFCNGEVMAQIKRKWSLVMFRPRANSCTVTTVSVRKVDIFYFNFYLFLTLS</sequence>
<keyword evidence="6" id="KW-0297">G-protein coupled receptor</keyword>
<dbReference type="InterPro" id="IPR001879">
    <property type="entry name" value="GPCR_2_extracellular_dom"/>
</dbReference>
<feature type="transmembrane region" description="Helical" evidence="11">
    <location>
        <begin position="224"/>
        <end position="243"/>
    </location>
</feature>
<dbReference type="PROSITE" id="PS50227">
    <property type="entry name" value="G_PROTEIN_RECEP_F2_3"/>
    <property type="match status" value="1"/>
</dbReference>
<gene>
    <name evidence="15 16" type="primary">LOC108744348</name>
</gene>
<dbReference type="InterPro" id="IPR036445">
    <property type="entry name" value="GPCR_2_extracell_dom_sf"/>
</dbReference>
<organism evidence="14 16">
    <name type="scientific">Agrilus planipennis</name>
    <name type="common">Emerald ash borer</name>
    <name type="synonym">Agrilus marcopoli</name>
    <dbReference type="NCBI Taxonomy" id="224129"/>
    <lineage>
        <taxon>Eukaryota</taxon>
        <taxon>Metazoa</taxon>
        <taxon>Ecdysozoa</taxon>
        <taxon>Arthropoda</taxon>
        <taxon>Hexapoda</taxon>
        <taxon>Insecta</taxon>
        <taxon>Pterygota</taxon>
        <taxon>Neoptera</taxon>
        <taxon>Endopterygota</taxon>
        <taxon>Coleoptera</taxon>
        <taxon>Polyphaga</taxon>
        <taxon>Elateriformia</taxon>
        <taxon>Buprestoidea</taxon>
        <taxon>Buprestidae</taxon>
        <taxon>Agrilinae</taxon>
        <taxon>Agrilus</taxon>
    </lineage>
</organism>
<keyword evidence="14" id="KW-1185">Reference proteome</keyword>
<reference evidence="15 16" key="1">
    <citation type="submission" date="2025-04" db="UniProtKB">
        <authorList>
            <consortium name="RefSeq"/>
        </authorList>
    </citation>
    <scope>IDENTIFICATION</scope>
    <source>
        <tissue evidence="15 16">Entire body</tissue>
    </source>
</reference>
<keyword evidence="3" id="KW-1003">Cell membrane</keyword>
<dbReference type="SMART" id="SM00008">
    <property type="entry name" value="HormR"/>
    <property type="match status" value="1"/>
</dbReference>
<keyword evidence="4 11" id="KW-0812">Transmembrane</keyword>
<dbReference type="OrthoDB" id="6160250at2759"/>
<dbReference type="GeneID" id="108744348"/>
<keyword evidence="9" id="KW-0325">Glycoprotein</keyword>
<dbReference type="PANTHER" id="PTHR45620:SF32">
    <property type="entry name" value="DIURETIC HORMONE 31 RECEPTOR, ISOFORM C"/>
    <property type="match status" value="1"/>
</dbReference>
<evidence type="ECO:0000256" key="5">
    <source>
        <dbReference type="ARBA" id="ARBA00022989"/>
    </source>
</evidence>
<dbReference type="PROSITE" id="PS00649">
    <property type="entry name" value="G_PROTEIN_RECEP_F2_1"/>
    <property type="match status" value="1"/>
</dbReference>
<evidence type="ECO:0000256" key="2">
    <source>
        <dbReference type="ARBA" id="ARBA00005314"/>
    </source>
</evidence>
<accession>A0A1W4XSW4</accession>
<evidence type="ECO:0000256" key="3">
    <source>
        <dbReference type="ARBA" id="ARBA00022475"/>
    </source>
</evidence>
<keyword evidence="5 11" id="KW-1133">Transmembrane helix</keyword>
<evidence type="ECO:0000256" key="6">
    <source>
        <dbReference type="ARBA" id="ARBA00023040"/>
    </source>
</evidence>
<evidence type="ECO:0000313" key="16">
    <source>
        <dbReference type="RefSeq" id="XP_018335558.1"/>
    </source>
</evidence>
<dbReference type="Pfam" id="PF02793">
    <property type="entry name" value="HRM"/>
    <property type="match status" value="1"/>
</dbReference>
<evidence type="ECO:0000256" key="9">
    <source>
        <dbReference type="ARBA" id="ARBA00023180"/>
    </source>
</evidence>
<feature type="transmembrane region" description="Helical" evidence="11">
    <location>
        <begin position="113"/>
        <end position="136"/>
    </location>
</feature>
<evidence type="ECO:0000256" key="4">
    <source>
        <dbReference type="ARBA" id="ARBA00022692"/>
    </source>
</evidence>
<evidence type="ECO:0000256" key="1">
    <source>
        <dbReference type="ARBA" id="ARBA00004651"/>
    </source>
</evidence>
<dbReference type="KEGG" id="apln:108744348"/>
<evidence type="ECO:0000259" key="12">
    <source>
        <dbReference type="PROSITE" id="PS50227"/>
    </source>
</evidence>
<dbReference type="PROSITE" id="PS50261">
    <property type="entry name" value="G_PROTEIN_RECEP_F2_4"/>
    <property type="match status" value="1"/>
</dbReference>
<evidence type="ECO:0000313" key="14">
    <source>
        <dbReference type="Proteomes" id="UP000192223"/>
    </source>
</evidence>
<dbReference type="SUPFAM" id="SSF111418">
    <property type="entry name" value="Hormone receptor domain"/>
    <property type="match status" value="1"/>
</dbReference>
<dbReference type="InterPro" id="IPR017981">
    <property type="entry name" value="GPCR_2-like_7TM"/>
</dbReference>
<evidence type="ECO:0000313" key="15">
    <source>
        <dbReference type="RefSeq" id="XP_018335556.1"/>
    </source>
</evidence>
<comment type="subcellular location">
    <subcellularLocation>
        <location evidence="1">Cell membrane</location>
        <topology evidence="1">Multi-pass membrane protein</topology>
    </subcellularLocation>
</comment>
<evidence type="ECO:0000256" key="7">
    <source>
        <dbReference type="ARBA" id="ARBA00023136"/>
    </source>
</evidence>
<dbReference type="InterPro" id="IPR000832">
    <property type="entry name" value="GPCR_2_secretin-like"/>
</dbReference>
<dbReference type="SUPFAM" id="SSF81321">
    <property type="entry name" value="Family A G protein-coupled receptor-like"/>
    <property type="match status" value="1"/>
</dbReference>
<dbReference type="GO" id="GO:0005886">
    <property type="term" value="C:plasma membrane"/>
    <property type="evidence" value="ECO:0007669"/>
    <property type="project" value="UniProtKB-SubCell"/>
</dbReference>
<dbReference type="Pfam" id="PF00002">
    <property type="entry name" value="7tm_2"/>
    <property type="match status" value="1"/>
</dbReference>
<dbReference type="GO" id="GO:0008528">
    <property type="term" value="F:G protein-coupled peptide receptor activity"/>
    <property type="evidence" value="ECO:0007669"/>
    <property type="project" value="TreeGrafter"/>
</dbReference>
<dbReference type="PRINTS" id="PR00249">
    <property type="entry name" value="GPCRSECRETIN"/>
</dbReference>
<keyword evidence="7 11" id="KW-0472">Membrane</keyword>
<dbReference type="RefSeq" id="XP_018335556.1">
    <property type="nucleotide sequence ID" value="XM_018480054.1"/>
</dbReference>
<evidence type="ECO:0000256" key="8">
    <source>
        <dbReference type="ARBA" id="ARBA00023170"/>
    </source>
</evidence>
<dbReference type="GO" id="GO:0007166">
    <property type="term" value="P:cell surface receptor signaling pathway"/>
    <property type="evidence" value="ECO:0007669"/>
    <property type="project" value="InterPro"/>
</dbReference>
<protein>
    <submittedName>
        <fullName evidence="15 16">Calcitonin gene-related peptide type 1 receptor-like isoform X1</fullName>
    </submittedName>
</protein>
<proteinExistence type="inferred from homology"/>
<dbReference type="InterPro" id="IPR050332">
    <property type="entry name" value="GPCR_2"/>
</dbReference>
<dbReference type="PANTHER" id="PTHR45620">
    <property type="entry name" value="PDF RECEPTOR-LIKE PROTEIN-RELATED"/>
    <property type="match status" value="1"/>
</dbReference>
<dbReference type="RefSeq" id="XP_018335558.1">
    <property type="nucleotide sequence ID" value="XM_018480056.1"/>
</dbReference>
<keyword evidence="10" id="KW-0807">Transducer</keyword>
<comment type="similarity">
    <text evidence="2">Belongs to the G-protein coupled receptor 2 family.</text>
</comment>
<dbReference type="GO" id="GO:0007188">
    <property type="term" value="P:adenylate cyclase-modulating G protein-coupled receptor signaling pathway"/>
    <property type="evidence" value="ECO:0007669"/>
    <property type="project" value="TreeGrafter"/>
</dbReference>
<feature type="transmembrane region" description="Helical" evidence="11">
    <location>
        <begin position="345"/>
        <end position="367"/>
    </location>
</feature>
<feature type="transmembrane region" description="Helical" evidence="11">
    <location>
        <begin position="187"/>
        <end position="212"/>
    </location>
</feature>
<dbReference type="CDD" id="cd15260">
    <property type="entry name" value="7tmB1_NPR_B4_insect-like"/>
    <property type="match status" value="1"/>
</dbReference>
<feature type="transmembrane region" description="Helical" evidence="11">
    <location>
        <begin position="263"/>
        <end position="290"/>
    </location>
</feature>
<dbReference type="Gene3D" id="4.10.1240.10">
    <property type="entry name" value="GPCR, family 2, extracellular hormone receptor domain"/>
    <property type="match status" value="1"/>
</dbReference>
<feature type="transmembrane region" description="Helical" evidence="11">
    <location>
        <begin position="148"/>
        <end position="167"/>
    </location>
</feature>
<feature type="domain" description="G-protein coupled receptors family 2 profile 2" evidence="13">
    <location>
        <begin position="111"/>
        <end position="368"/>
    </location>
</feature>
<evidence type="ECO:0000256" key="11">
    <source>
        <dbReference type="SAM" id="Phobius"/>
    </source>
</evidence>
<feature type="transmembrane region" description="Helical" evidence="11">
    <location>
        <begin position="311"/>
        <end position="333"/>
    </location>
</feature>
<dbReference type="AlphaFoldDB" id="A0A1W4XSW4"/>
<evidence type="ECO:0000256" key="10">
    <source>
        <dbReference type="ARBA" id="ARBA00023224"/>
    </source>
</evidence>
<dbReference type="Gene3D" id="1.20.1070.10">
    <property type="entry name" value="Rhodopsin 7-helix transmembrane proteins"/>
    <property type="match status" value="1"/>
</dbReference>
<dbReference type="STRING" id="224129.A0A1W4XSW4"/>
<name>A0A1W4XSW4_AGRPL</name>
<dbReference type="Proteomes" id="UP000192223">
    <property type="component" value="Unplaced"/>
</dbReference>
<feature type="domain" description="G-protein coupled receptors family 2 profile 1" evidence="12">
    <location>
        <begin position="20"/>
        <end position="103"/>
    </location>
</feature>
<evidence type="ECO:0000259" key="13">
    <source>
        <dbReference type="PROSITE" id="PS50261"/>
    </source>
</evidence>